<evidence type="ECO:0008006" key="3">
    <source>
        <dbReference type="Google" id="ProtNLM"/>
    </source>
</evidence>
<dbReference type="PATRIC" id="fig|423471.3.peg.5475"/>
<proteinExistence type="predicted"/>
<gene>
    <name evidence="1" type="ORF">CWATWH0003_B205</name>
</gene>
<comment type="caution">
    <text evidence="1">The sequence shown here is derived from an EMBL/GenBank/DDBJ whole genome shotgun (WGS) entry which is preliminary data.</text>
</comment>
<reference evidence="1 2" key="1">
    <citation type="journal article" date="2011" name="Front. Microbiol.">
        <title>Two Strains of Crocosphaera watsonii with Highly Conserved Genomes are Distinguished by Strain-Specific Features.</title>
        <authorList>
            <person name="Bench S.R."/>
            <person name="Ilikchyan I.N."/>
            <person name="Tripp H.J."/>
            <person name="Zehr J.P."/>
        </authorList>
    </citation>
    <scope>NUCLEOTIDE SEQUENCE [LARGE SCALE GENOMIC DNA]</scope>
    <source>
        <strain evidence="1 2">WH 0003</strain>
    </source>
</reference>
<organism evidence="1 2">
    <name type="scientific">Crocosphaera watsonii WH 0003</name>
    <dbReference type="NCBI Taxonomy" id="423471"/>
    <lineage>
        <taxon>Bacteria</taxon>
        <taxon>Bacillati</taxon>
        <taxon>Cyanobacteriota</taxon>
        <taxon>Cyanophyceae</taxon>
        <taxon>Oscillatoriophycideae</taxon>
        <taxon>Chroococcales</taxon>
        <taxon>Aphanothecaceae</taxon>
        <taxon>Crocosphaera</taxon>
    </lineage>
</organism>
<dbReference type="Proteomes" id="UP000003477">
    <property type="component" value="Unassembled WGS sequence"/>
</dbReference>
<evidence type="ECO:0000313" key="2">
    <source>
        <dbReference type="Proteomes" id="UP000003477"/>
    </source>
</evidence>
<evidence type="ECO:0000313" key="1">
    <source>
        <dbReference type="EMBL" id="EHJ09364.1"/>
    </source>
</evidence>
<dbReference type="EMBL" id="AESD01001048">
    <property type="protein sequence ID" value="EHJ09364.1"/>
    <property type="molecule type" value="Genomic_DNA"/>
</dbReference>
<sequence length="251" mass="29150">MGKQSSSMITNDHLKSLVEAFCSQPSHTPVKKIASYRLLQAVQSLPNLTRPYQGQQNRIAQDFEDILNETLLEFTERVCEEFQPDEDDYIKSLTNWINLKLRLYYKPKDKIRADSRHKTFSLDRYINEGEGATFLDLLETNQNEPTLNTIDALIEQAQQARQKRLGSEVWRYLEEDTHNRLKNCCSQKYTDCNCHILIQKRLLCESPVAYQKIADELGVPFGTLTGHWAKKCKPLLVDIAQEIEQKLQEEI</sequence>
<accession>G5JEL8</accession>
<protein>
    <recommendedName>
        <fullName evidence="3">Sigma-70 family RNA polymerase sigma factor</fullName>
    </recommendedName>
</protein>
<name>G5JEL8_CROWT</name>
<dbReference type="AlphaFoldDB" id="G5JEL8"/>